<dbReference type="Proteomes" id="UP000259497">
    <property type="component" value="Unassembled WGS sequence"/>
</dbReference>
<dbReference type="EMBL" id="UIXM01000017">
    <property type="protein sequence ID" value="SVS28578.1"/>
    <property type="molecule type" value="Genomic_DNA"/>
</dbReference>
<evidence type="ECO:0000313" key="5">
    <source>
        <dbReference type="EMBL" id="STX11410.1"/>
    </source>
</evidence>
<accession>A0A024HVN9</accession>
<reference evidence="1" key="1">
    <citation type="journal article" date="2014" name="Antimicrob. Agents Chemother.">
        <title>IncH-Type Plasmid Harboring blaCTX-M-15, blaDHA-1, and qnrB4 Genes Recovered from Animal Isolates.</title>
        <authorList>
            <person name="Schluter A."/>
            <person name="Nordmann P."/>
            <person name="Bonnin R.A."/>
            <person name="Millemann Y."/>
            <person name="Eikmeyer F.G."/>
            <person name="Wibberg D."/>
            <person name="Puhler A."/>
            <person name="Poirel L."/>
        </authorList>
    </citation>
    <scope>NUCLEOTIDE SEQUENCE [LARGE SCALE GENOMIC DNA]</scope>
    <source>
        <strain evidence="1">Kp15</strain>
        <plasmid evidence="1">pENVA</plasmid>
    </source>
</reference>
<dbReference type="EMBL" id="WJVL01000043">
    <property type="protein sequence ID" value="MRJ99790.1"/>
    <property type="molecule type" value="Genomic_DNA"/>
</dbReference>
<dbReference type="EMBL" id="HG918041">
    <property type="protein sequence ID" value="CDM79619.1"/>
    <property type="molecule type" value="Genomic_DNA"/>
</dbReference>
<proteinExistence type="predicted"/>
<dbReference type="Proteomes" id="UP000255239">
    <property type="component" value="Unassembled WGS sequence"/>
</dbReference>
<dbReference type="Proteomes" id="UP000479475">
    <property type="component" value="Unassembled WGS sequence"/>
</dbReference>
<evidence type="ECO:0000313" key="10">
    <source>
        <dbReference type="Proteomes" id="UP000441029"/>
    </source>
</evidence>
<dbReference type="EMBL" id="NDBK01000067">
    <property type="protein sequence ID" value="OVF70695.1"/>
    <property type="molecule type" value="Genomic_DNA"/>
</dbReference>
<reference evidence="5 8" key="3">
    <citation type="submission" date="2018-06" db="EMBL/GenBank/DDBJ databases">
        <authorList>
            <consortium name="Pathogen Informatics"/>
            <person name="Doyle S."/>
        </authorList>
    </citation>
    <scope>NUCLEOTIDE SEQUENCE [LARGE SCALE GENOMIC DNA]</scope>
    <source>
        <strain evidence="5 8">NCTC11679</strain>
    </source>
</reference>
<dbReference type="EMBL" id="JAAKYD010000042">
    <property type="protein sequence ID" value="NGN75898.1"/>
    <property type="molecule type" value="Genomic_DNA"/>
</dbReference>
<geneLocation type="plasmid" evidence="1">
    <name>pENVA</name>
</geneLocation>
<sequence>MKSSIPPILYGRNISDISEKHFAPWFCHDDQYPALVLASTKIVPESPSQDWFLGEEQCGGHSCNQFPAAVLPLQIMPQKHGVLESIADEAFEPRSLDYFNCAGDEEQKRVRLNYQSYVISLGLTCSDENALLLTQALYPLDATDANLRALTTEQTDLRSLNVTTGLVLFVVGVNCD</sequence>
<evidence type="ECO:0000313" key="6">
    <source>
        <dbReference type="EMBL" id="SVS28578.1"/>
    </source>
</evidence>
<evidence type="ECO:0000313" key="2">
    <source>
        <dbReference type="EMBL" id="MRJ99790.1"/>
    </source>
</evidence>
<evidence type="ECO:0000313" key="7">
    <source>
        <dbReference type="Proteomes" id="UP000196447"/>
    </source>
</evidence>
<evidence type="ECO:0000313" key="4">
    <source>
        <dbReference type="EMBL" id="OVF70695.1"/>
    </source>
</evidence>
<reference evidence="6 9" key="4">
    <citation type="submission" date="2018-08" db="EMBL/GenBank/DDBJ databases">
        <authorList>
            <consortium name="Pathogen Informatics"/>
        </authorList>
    </citation>
    <scope>NUCLEOTIDE SEQUENCE [LARGE SCALE GENOMIC DNA]</scope>
    <source>
        <strain evidence="6 9">EuSCAPE_GR114</strain>
    </source>
</reference>
<reference evidence="4 7" key="2">
    <citation type="submission" date="2017-03" db="EMBL/GenBank/DDBJ databases">
        <authorList>
            <person name="Fouts D."/>
            <person name="Stalin M.J."/>
            <person name="Chen L."/>
            <person name="Wright M."/>
            <person name="Sutton G."/>
            <person name="Nguyen K."/>
            <person name="Vanduin D."/>
            <person name="Rojas L."/>
            <person name="Hujer A."/>
            <person name="Hujer K."/>
            <person name="Bonomo R."/>
            <person name="Kreiswirth B."/>
            <person name="Adams M."/>
        </authorList>
    </citation>
    <scope>NUCLEOTIDE SEQUENCE [LARGE SCALE GENOMIC DNA]</scope>
    <source>
        <strain evidence="4 7">39383</strain>
    </source>
</reference>
<gene>
    <name evidence="4" type="ORF">B5L96_15005</name>
    <name evidence="3" type="ORF">G4V31_27875</name>
    <name evidence="2" type="ORF">GJJ01_28190</name>
    <name evidence="5" type="ORF">NCTC11679_05866</name>
    <name evidence="1" type="ORF">PENVA_0003</name>
    <name evidence="6" type="ORF">SAMEA3649733_04322</name>
</gene>
<dbReference type="Proteomes" id="UP000196447">
    <property type="component" value="Unassembled WGS sequence"/>
</dbReference>
<dbReference type="AlphaFoldDB" id="A0A024HVN9"/>
<organism evidence="1">
    <name type="scientific">Klebsiella pneumoniae</name>
    <dbReference type="NCBI Taxonomy" id="573"/>
    <lineage>
        <taxon>Bacteria</taxon>
        <taxon>Pseudomonadati</taxon>
        <taxon>Pseudomonadota</taxon>
        <taxon>Gammaproteobacteria</taxon>
        <taxon>Enterobacterales</taxon>
        <taxon>Enterobacteriaceae</taxon>
        <taxon>Klebsiella/Raoultella group</taxon>
        <taxon>Klebsiella</taxon>
        <taxon>Klebsiella pneumoniae complex</taxon>
    </lineage>
</organism>
<keyword evidence="1" id="KW-0614">Plasmid</keyword>
<name>A0A024HVN9_KLEPN</name>
<reference evidence="2 10" key="5">
    <citation type="submission" date="2019-11" db="EMBL/GenBank/DDBJ databases">
        <title>Molecular typing, antibiotic resistance determination and virulence profiling for 36 multidrug-resistant clinical Klebsiella pneumoniae isolates using second- and third-generation sequencing.</title>
        <authorList>
            <person name="Shelenkov A."/>
            <person name="Mikhaylova Y."/>
            <person name="Yanushevich Y."/>
            <person name="Samoilov A."/>
            <person name="Petrova L."/>
            <person name="Fomina V."/>
            <person name="Gusarov V."/>
            <person name="Zamyatin M."/>
            <person name="Shagin D."/>
        </authorList>
    </citation>
    <scope>NUCLEOTIDE SEQUENCE [LARGE SCALE GENOMIC DNA]</scope>
    <source>
        <strain evidence="2 10">CriePir226</strain>
    </source>
</reference>
<dbReference type="Proteomes" id="UP000441029">
    <property type="component" value="Unassembled WGS sequence"/>
</dbReference>
<dbReference type="RefSeq" id="WP_004026440.1">
    <property type="nucleotide sequence ID" value="NZ_AP023338.1"/>
</dbReference>
<evidence type="ECO:0000313" key="3">
    <source>
        <dbReference type="EMBL" id="NGN75898.1"/>
    </source>
</evidence>
<evidence type="ECO:0000313" key="9">
    <source>
        <dbReference type="Proteomes" id="UP000259497"/>
    </source>
</evidence>
<evidence type="ECO:0000313" key="11">
    <source>
        <dbReference type="Proteomes" id="UP000479475"/>
    </source>
</evidence>
<protein>
    <submittedName>
        <fullName evidence="1">Uncharacterized protein</fullName>
    </submittedName>
</protein>
<dbReference type="PATRIC" id="fig|573.1885.peg.3257"/>
<dbReference type="EMBL" id="UGMG01000002">
    <property type="protein sequence ID" value="STX11410.1"/>
    <property type="molecule type" value="Genomic_DNA"/>
</dbReference>
<reference evidence="3 11" key="6">
    <citation type="submission" date="2020-02" db="EMBL/GenBank/DDBJ databases">
        <title>Klebsiella pneumoniae genome sequencing and assembly.</title>
        <authorList>
            <person name="Starkova P.S."/>
            <person name="Sulyan O.S."/>
            <person name="Likholetova D.V."/>
            <person name="Ageevets V.A."/>
            <person name="Lazareva I.V."/>
            <person name="Sopova J.V."/>
            <person name="Sidorenko S.V."/>
        </authorList>
    </citation>
    <scope>NUCLEOTIDE SEQUENCE [LARGE SCALE GENOMIC DNA]</scope>
    <source>
        <strain evidence="3 11">2429</strain>
    </source>
</reference>
<evidence type="ECO:0000313" key="1">
    <source>
        <dbReference type="EMBL" id="CDM79619.1"/>
    </source>
</evidence>
<evidence type="ECO:0000313" key="8">
    <source>
        <dbReference type="Proteomes" id="UP000255239"/>
    </source>
</evidence>